<keyword evidence="2" id="KW-0677">Repeat</keyword>
<evidence type="ECO:0000313" key="7">
    <source>
        <dbReference type="Proteomes" id="UP000663832"/>
    </source>
</evidence>
<dbReference type="OrthoDB" id="342730at2759"/>
<evidence type="ECO:0000313" key="6">
    <source>
        <dbReference type="EMBL" id="CAF1582815.1"/>
    </source>
</evidence>
<dbReference type="CDD" id="cd05819">
    <property type="entry name" value="NHL"/>
    <property type="match status" value="1"/>
</dbReference>
<name>A0A815ZG33_9BILA</name>
<evidence type="ECO:0000256" key="4">
    <source>
        <dbReference type="PROSITE-ProRule" id="PRU00504"/>
    </source>
</evidence>
<evidence type="ECO:0000256" key="3">
    <source>
        <dbReference type="ARBA" id="ARBA00023180"/>
    </source>
</evidence>
<dbReference type="InterPro" id="IPR011042">
    <property type="entry name" value="6-blade_b-propeller_TolB-like"/>
</dbReference>
<sequence>MFVDKDHSVYVADTFNNRVMKWMKDANEGILIAPGQVSNKNPDTLLQPAGVIVDHIGNIYVSNGESHQITRWSPGELEGTSVVGEKQRGSGPTQLTHPYDLSFDKQGNLYVVDRGNHRIQNGYVHRGRYDELINKDPIHKLKKPYITEYGGKIKYSYKQ</sequence>
<organism evidence="6 7">
    <name type="scientific">Adineta steineri</name>
    <dbReference type="NCBI Taxonomy" id="433720"/>
    <lineage>
        <taxon>Eukaryota</taxon>
        <taxon>Metazoa</taxon>
        <taxon>Spiralia</taxon>
        <taxon>Gnathifera</taxon>
        <taxon>Rotifera</taxon>
        <taxon>Eurotatoria</taxon>
        <taxon>Bdelloidea</taxon>
        <taxon>Adinetida</taxon>
        <taxon>Adinetidae</taxon>
        <taxon>Adineta</taxon>
    </lineage>
</organism>
<dbReference type="AlphaFoldDB" id="A0A815ZG33"/>
<evidence type="ECO:0000256" key="2">
    <source>
        <dbReference type="ARBA" id="ARBA00022737"/>
    </source>
</evidence>
<dbReference type="SUPFAM" id="SSF101898">
    <property type="entry name" value="NHL repeat"/>
    <property type="match status" value="1"/>
</dbReference>
<comment type="caution">
    <text evidence="6">The sequence shown here is derived from an EMBL/GenBank/DDBJ whole genome shotgun (WGS) entry which is preliminary data.</text>
</comment>
<dbReference type="Pfam" id="PF01436">
    <property type="entry name" value="NHL"/>
    <property type="match status" value="1"/>
</dbReference>
<reference evidence="6" key="1">
    <citation type="submission" date="2021-02" db="EMBL/GenBank/DDBJ databases">
        <authorList>
            <person name="Nowell W R."/>
        </authorList>
    </citation>
    <scope>NUCLEOTIDE SEQUENCE</scope>
</reference>
<dbReference type="Gene3D" id="2.120.10.30">
    <property type="entry name" value="TolB, C-terminal domain"/>
    <property type="match status" value="1"/>
</dbReference>
<proteinExistence type="predicted"/>
<dbReference type="Proteomes" id="UP000663832">
    <property type="component" value="Unassembled WGS sequence"/>
</dbReference>
<feature type="repeat" description="NHL" evidence="4">
    <location>
        <begin position="87"/>
        <end position="120"/>
    </location>
</feature>
<keyword evidence="3" id="KW-0325">Glycoprotein</keyword>
<dbReference type="PANTHER" id="PTHR10680">
    <property type="entry name" value="PEPTIDYL-GLYCINE ALPHA-AMIDATING MONOOXYGENASE"/>
    <property type="match status" value="1"/>
</dbReference>
<dbReference type="EMBL" id="CAJNOI010000611">
    <property type="protein sequence ID" value="CAF1316994.1"/>
    <property type="molecule type" value="Genomic_DNA"/>
</dbReference>
<keyword evidence="1" id="KW-0732">Signal</keyword>
<keyword evidence="7" id="KW-1185">Reference proteome</keyword>
<dbReference type="PROSITE" id="PS51125">
    <property type="entry name" value="NHL"/>
    <property type="match status" value="1"/>
</dbReference>
<dbReference type="Proteomes" id="UP000663877">
    <property type="component" value="Unassembled WGS sequence"/>
</dbReference>
<evidence type="ECO:0000256" key="1">
    <source>
        <dbReference type="ARBA" id="ARBA00022729"/>
    </source>
</evidence>
<dbReference type="EMBL" id="CAJNOM010000971">
    <property type="protein sequence ID" value="CAF1582815.1"/>
    <property type="molecule type" value="Genomic_DNA"/>
</dbReference>
<gene>
    <name evidence="5" type="ORF">BJG266_LOCUS33132</name>
    <name evidence="6" type="ORF">QVE165_LOCUS50251</name>
</gene>
<accession>A0A815ZG33</accession>
<protein>
    <submittedName>
        <fullName evidence="6">Uncharacterized protein</fullName>
    </submittedName>
</protein>
<dbReference type="InterPro" id="IPR001258">
    <property type="entry name" value="NHL_repeat"/>
</dbReference>
<evidence type="ECO:0000313" key="5">
    <source>
        <dbReference type="EMBL" id="CAF1316994.1"/>
    </source>
</evidence>
<dbReference type="PANTHER" id="PTHR10680:SF14">
    <property type="entry name" value="PEPTIDYL-GLYCINE ALPHA-AMIDATING MONOOXYGENASE"/>
    <property type="match status" value="1"/>
</dbReference>